<evidence type="ECO:0000256" key="1">
    <source>
        <dbReference type="ARBA" id="ARBA00004211"/>
    </source>
</evidence>
<keyword evidence="8 9" id="KW-0472">Membrane</keyword>
<dbReference type="InterPro" id="IPR010989">
    <property type="entry name" value="SNARE"/>
</dbReference>
<keyword evidence="6 9" id="KW-1133">Transmembrane helix</keyword>
<dbReference type="SUPFAM" id="SSF47661">
    <property type="entry name" value="t-snare proteins"/>
    <property type="match status" value="1"/>
</dbReference>
<evidence type="ECO:0000256" key="4">
    <source>
        <dbReference type="ARBA" id="ARBA00022692"/>
    </source>
</evidence>
<dbReference type="SMART" id="SM00397">
    <property type="entry name" value="t_SNARE"/>
    <property type="match status" value="1"/>
</dbReference>
<dbReference type="InterPro" id="IPR000727">
    <property type="entry name" value="T_SNARE_dom"/>
</dbReference>
<dbReference type="InterPro" id="IPR019529">
    <property type="entry name" value="Syntaxin-18_N"/>
</dbReference>
<keyword evidence="7" id="KW-0175">Coiled coil</keyword>
<dbReference type="PANTHER" id="PTHR15959">
    <property type="entry name" value="SYNTAXIN-18"/>
    <property type="match status" value="1"/>
</dbReference>
<organism evidence="11 12">
    <name type="scientific">Coccomyxa viridis</name>
    <dbReference type="NCBI Taxonomy" id="1274662"/>
    <lineage>
        <taxon>Eukaryota</taxon>
        <taxon>Viridiplantae</taxon>
        <taxon>Chlorophyta</taxon>
        <taxon>core chlorophytes</taxon>
        <taxon>Trebouxiophyceae</taxon>
        <taxon>Trebouxiophyceae incertae sedis</taxon>
        <taxon>Coccomyxaceae</taxon>
        <taxon>Coccomyxa</taxon>
    </lineage>
</organism>
<feature type="transmembrane region" description="Helical" evidence="9">
    <location>
        <begin position="283"/>
        <end position="301"/>
    </location>
</feature>
<keyword evidence="3" id="KW-0813">Transport</keyword>
<comment type="subcellular location">
    <subcellularLocation>
        <location evidence="1">Membrane</location>
        <topology evidence="1">Single-pass type IV membrane protein</topology>
    </subcellularLocation>
</comment>
<proteinExistence type="inferred from homology"/>
<keyword evidence="4 9" id="KW-0812">Transmembrane</keyword>
<dbReference type="Gene3D" id="1.20.5.110">
    <property type="match status" value="1"/>
</dbReference>
<evidence type="ECO:0000313" key="11">
    <source>
        <dbReference type="EMBL" id="CAL5220930.1"/>
    </source>
</evidence>
<reference evidence="11 12" key="1">
    <citation type="submission" date="2024-06" db="EMBL/GenBank/DDBJ databases">
        <authorList>
            <person name="Kraege A."/>
            <person name="Thomma B."/>
        </authorList>
    </citation>
    <scope>NUCLEOTIDE SEQUENCE [LARGE SCALE GENOMIC DNA]</scope>
</reference>
<gene>
    <name evidence="11" type="primary">g3028</name>
    <name evidence="11" type="ORF">VP750_LOCUS2589</name>
</gene>
<accession>A0ABP1FLU5</accession>
<dbReference type="Proteomes" id="UP001497392">
    <property type="component" value="Unassembled WGS sequence"/>
</dbReference>
<evidence type="ECO:0000256" key="9">
    <source>
        <dbReference type="SAM" id="Phobius"/>
    </source>
</evidence>
<name>A0ABP1FLU5_9CHLO</name>
<evidence type="ECO:0000256" key="8">
    <source>
        <dbReference type="ARBA" id="ARBA00023136"/>
    </source>
</evidence>
<keyword evidence="5" id="KW-0653">Protein transport</keyword>
<evidence type="ECO:0000256" key="3">
    <source>
        <dbReference type="ARBA" id="ARBA00022448"/>
    </source>
</evidence>
<dbReference type="PANTHER" id="PTHR15959:SF0">
    <property type="entry name" value="SYNTAXIN-18"/>
    <property type="match status" value="1"/>
</dbReference>
<sequence>MTSPSVDRTADFWQGVQLQAAKSGLTEEKLRKLKSAQILRSLAQKTSFGCAAVEVAKNINALKAFVRGHQRDYVQAGRCSEAERDRIEEQVGLYMRSCTDNIARLEGSLAPGQPGAQNLNPHGLAHRHGVALILSERLQAAGTTFDRCRSVRYQQLLQQQRQLHQKKQRLNAIQGNSAYRPELEPGQQSQAWAQLPQEQQQALEAENQALVNELSSLNQSARGIESTMRELAQLSQMFSAQVMHQAEQIEQLYQQAVKATVYTEKGNVSLGKAIKASGSASNLLIWFIIFFAAALLFFDWFHS</sequence>
<evidence type="ECO:0000256" key="5">
    <source>
        <dbReference type="ARBA" id="ARBA00022927"/>
    </source>
</evidence>
<evidence type="ECO:0000256" key="7">
    <source>
        <dbReference type="ARBA" id="ARBA00023054"/>
    </source>
</evidence>
<evidence type="ECO:0000256" key="2">
    <source>
        <dbReference type="ARBA" id="ARBA00009063"/>
    </source>
</evidence>
<dbReference type="EMBL" id="CAXHTA020000004">
    <property type="protein sequence ID" value="CAL5220930.1"/>
    <property type="molecule type" value="Genomic_DNA"/>
</dbReference>
<dbReference type="Pfam" id="PF10496">
    <property type="entry name" value="Syntaxin-18_N"/>
    <property type="match status" value="1"/>
</dbReference>
<comment type="caution">
    <text evidence="11">The sequence shown here is derived from an EMBL/GenBank/DDBJ whole genome shotgun (WGS) entry which is preliminary data.</text>
</comment>
<keyword evidence="12" id="KW-1185">Reference proteome</keyword>
<protein>
    <submittedName>
        <fullName evidence="11">G3028 protein</fullName>
    </submittedName>
</protein>
<comment type="similarity">
    <text evidence="2">Belongs to the syntaxin family.</text>
</comment>
<evidence type="ECO:0000256" key="6">
    <source>
        <dbReference type="ARBA" id="ARBA00022989"/>
    </source>
</evidence>
<evidence type="ECO:0000313" key="12">
    <source>
        <dbReference type="Proteomes" id="UP001497392"/>
    </source>
</evidence>
<evidence type="ECO:0000259" key="10">
    <source>
        <dbReference type="SMART" id="SM00397"/>
    </source>
</evidence>
<feature type="domain" description="T-SNARE coiled-coil homology" evidence="10">
    <location>
        <begin position="206"/>
        <end position="273"/>
    </location>
</feature>